<keyword evidence="1" id="KW-0677">Repeat</keyword>
<evidence type="ECO:0000313" key="5">
    <source>
        <dbReference type="Proteomes" id="UP000239563"/>
    </source>
</evidence>
<feature type="compositionally biased region" description="Low complexity" evidence="3">
    <location>
        <begin position="8"/>
        <end position="22"/>
    </location>
</feature>
<dbReference type="InterPro" id="IPR046342">
    <property type="entry name" value="CBS_dom_sf"/>
</dbReference>
<dbReference type="SUPFAM" id="SSF54631">
    <property type="entry name" value="CBS-domain pair"/>
    <property type="match status" value="1"/>
</dbReference>
<dbReference type="AlphaFoldDB" id="A0A2N8U9W4"/>
<feature type="compositionally biased region" description="Polar residues" evidence="3">
    <location>
        <begin position="464"/>
        <end position="482"/>
    </location>
</feature>
<feature type="region of interest" description="Disordered" evidence="3">
    <location>
        <begin position="165"/>
        <end position="187"/>
    </location>
</feature>
<dbReference type="PANTHER" id="PTHR13780">
    <property type="entry name" value="AMP-ACTIVATED PROTEIN KINASE, GAMMA REGULATORY SUBUNIT"/>
    <property type="match status" value="1"/>
</dbReference>
<dbReference type="Proteomes" id="UP000239563">
    <property type="component" value="Chromosome II"/>
</dbReference>
<evidence type="ECO:0000256" key="1">
    <source>
        <dbReference type="ARBA" id="ARBA00022737"/>
    </source>
</evidence>
<sequence length="642" mass="66777">MALPQTRPISIPVSSSSPCSSPARTHFRTGSDAGSELSVSLPLSANTAFPFSAAPDPFAAFRLQHTLACFSAQDVLSCNTGTHSRLVVLPDTISIEAAGERLAEAEQGETWIILKSSDGKTNIASPGASKLRTSECAGLLGLEDLSAFFAAVFGPHYTKGASLRSSGGAAHDLASPPASPSLSSSRFGHKDLDARVEVIRAQMDSRQPVTASLVSNLSGGNHICHVSLQTSLRDIVGELSGDDVSCLVVFDLQQSQDGAVCGILTASDVVAFLVAEAENEAALTSVLANTLDVLSPSLLPQPAAVISGDKSTVDALVRMRSEQASVLAVMDPLGGLISPISSRELSQEILRSSSRKILTTPLSSLVKKLRSRHPQGSDGKDMHPAISISSSSSIGRAASMLLATEAGGVFVVDEPRVVMSPPLSCVSASPAKELPSFSLDADLMPLSRSASFTPAPAQKHRRSSTQFWTTPRASISGATGETASRPALPNFALGSGTADATLARRASLKPEASLSSSVSSLSAKNAGTTMPAHLRTPSFSRTHRPRSRSLAHFSVDESASLKQFSAQVALASQGSWTPWTLTPSSSVSSAGSPSSPFGNMLISGFFGEVMQNGMPRRVVTMKTVLRSLLAATTSVSEEAVDA</sequence>
<dbReference type="EMBL" id="LT795055">
    <property type="protein sequence ID" value="SJX61073.1"/>
    <property type="molecule type" value="Genomic_DNA"/>
</dbReference>
<reference evidence="4 5" key="1">
    <citation type="submission" date="2017-02" db="EMBL/GenBank/DDBJ databases">
        <authorList>
            <person name="Peterson S.W."/>
        </authorList>
    </citation>
    <scope>NUCLEOTIDE SEQUENCE [LARGE SCALE GENOMIC DNA]</scope>
    <source>
        <strain evidence="4 5">SRS1_H2-8</strain>
    </source>
</reference>
<proteinExistence type="predicted"/>
<evidence type="ECO:0000256" key="2">
    <source>
        <dbReference type="ARBA" id="ARBA00023122"/>
    </source>
</evidence>
<dbReference type="Gene3D" id="3.10.580.10">
    <property type="entry name" value="CBS-domain"/>
    <property type="match status" value="1"/>
</dbReference>
<name>A0A2N8U9W4_9BASI</name>
<feature type="region of interest" description="Disordered" evidence="3">
    <location>
        <begin position="450"/>
        <end position="491"/>
    </location>
</feature>
<evidence type="ECO:0000313" key="4">
    <source>
        <dbReference type="EMBL" id="SJX61073.1"/>
    </source>
</evidence>
<feature type="region of interest" description="Disordered" evidence="3">
    <location>
        <begin position="1"/>
        <end position="31"/>
    </location>
</feature>
<dbReference type="PANTHER" id="PTHR13780:SF128">
    <property type="entry name" value="CBS DOMAIN-CONTAINING PROTEIN"/>
    <property type="match status" value="1"/>
</dbReference>
<accession>A0A2N8U9W4</accession>
<feature type="compositionally biased region" description="Low complexity" evidence="3">
    <location>
        <begin position="173"/>
        <end position="185"/>
    </location>
</feature>
<evidence type="ECO:0000256" key="3">
    <source>
        <dbReference type="SAM" id="MobiDB-lite"/>
    </source>
</evidence>
<organism evidence="4 5">
    <name type="scientific">Sporisorium reilianum f. sp. reilianum</name>
    <dbReference type="NCBI Taxonomy" id="72559"/>
    <lineage>
        <taxon>Eukaryota</taxon>
        <taxon>Fungi</taxon>
        <taxon>Dikarya</taxon>
        <taxon>Basidiomycota</taxon>
        <taxon>Ustilaginomycotina</taxon>
        <taxon>Ustilaginomycetes</taxon>
        <taxon>Ustilaginales</taxon>
        <taxon>Ustilaginaceae</taxon>
        <taxon>Sporisorium</taxon>
    </lineage>
</organism>
<gene>
    <name evidence="4" type="ORF">SRS1_12295</name>
</gene>
<feature type="region of interest" description="Disordered" evidence="3">
    <location>
        <begin position="517"/>
        <end position="547"/>
    </location>
</feature>
<dbReference type="InterPro" id="IPR050511">
    <property type="entry name" value="AMPK_gamma/SDS23_families"/>
</dbReference>
<keyword evidence="2" id="KW-0129">CBS domain</keyword>
<protein>
    <recommendedName>
        <fullName evidence="6">CBS domain-containing protein</fullName>
    </recommendedName>
</protein>
<evidence type="ECO:0008006" key="6">
    <source>
        <dbReference type="Google" id="ProtNLM"/>
    </source>
</evidence>